<dbReference type="PANTHER" id="PTHR33495:SF2">
    <property type="entry name" value="ANTI-SIGMA FACTOR ANTAGONIST TM_1081-RELATED"/>
    <property type="match status" value="1"/>
</dbReference>
<evidence type="ECO:0000313" key="3">
    <source>
        <dbReference type="Proteomes" id="UP000807850"/>
    </source>
</evidence>
<dbReference type="PROSITE" id="PS50801">
    <property type="entry name" value="STAS"/>
    <property type="match status" value="1"/>
</dbReference>
<evidence type="ECO:0000259" key="1">
    <source>
        <dbReference type="PROSITE" id="PS50801"/>
    </source>
</evidence>
<dbReference type="InterPro" id="IPR002645">
    <property type="entry name" value="STAS_dom"/>
</dbReference>
<comment type="caution">
    <text evidence="2">The sequence shown here is derived from an EMBL/GenBank/DDBJ whole genome shotgun (WGS) entry which is preliminary data.</text>
</comment>
<dbReference type="GO" id="GO:0043856">
    <property type="term" value="F:anti-sigma factor antagonist activity"/>
    <property type="evidence" value="ECO:0007669"/>
    <property type="project" value="TreeGrafter"/>
</dbReference>
<protein>
    <submittedName>
        <fullName evidence="2">STAS domain-containing protein</fullName>
    </submittedName>
</protein>
<evidence type="ECO:0000313" key="2">
    <source>
        <dbReference type="EMBL" id="MBI3540129.1"/>
    </source>
</evidence>
<dbReference type="CDD" id="cd07043">
    <property type="entry name" value="STAS_anti-anti-sigma_factors"/>
    <property type="match status" value="1"/>
</dbReference>
<dbReference type="InterPro" id="IPR036513">
    <property type="entry name" value="STAS_dom_sf"/>
</dbReference>
<dbReference type="Pfam" id="PF01740">
    <property type="entry name" value="STAS"/>
    <property type="match status" value="1"/>
</dbReference>
<organism evidence="2 3">
    <name type="scientific">Eiseniibacteriota bacterium</name>
    <dbReference type="NCBI Taxonomy" id="2212470"/>
    <lineage>
        <taxon>Bacteria</taxon>
        <taxon>Candidatus Eiseniibacteriota</taxon>
    </lineage>
</organism>
<dbReference type="Gene3D" id="3.30.750.24">
    <property type="entry name" value="STAS domain"/>
    <property type="match status" value="1"/>
</dbReference>
<accession>A0A9D6QPN9</accession>
<reference evidence="2" key="1">
    <citation type="submission" date="2020-07" db="EMBL/GenBank/DDBJ databases">
        <title>Huge and variable diversity of episymbiotic CPR bacteria and DPANN archaea in groundwater ecosystems.</title>
        <authorList>
            <person name="He C.Y."/>
            <person name="Keren R."/>
            <person name="Whittaker M."/>
            <person name="Farag I.F."/>
            <person name="Doudna J."/>
            <person name="Cate J.H.D."/>
            <person name="Banfield J.F."/>
        </authorList>
    </citation>
    <scope>NUCLEOTIDE SEQUENCE</scope>
    <source>
        <strain evidence="2">NC_groundwater_928_Pr1_S-0.2um_72_17</strain>
    </source>
</reference>
<dbReference type="PANTHER" id="PTHR33495">
    <property type="entry name" value="ANTI-SIGMA FACTOR ANTAGONIST TM_1081-RELATED-RELATED"/>
    <property type="match status" value="1"/>
</dbReference>
<dbReference type="Proteomes" id="UP000807850">
    <property type="component" value="Unassembled WGS sequence"/>
</dbReference>
<gene>
    <name evidence="2" type="ORF">HY076_07635</name>
</gene>
<sequence length="118" mass="12691">MSVRRRVEAGVTVIQAGGEFWGGDETDQLRKAILDEAVGGNTRLLLDLSECSMMNSTAIGVLVEAYRNYAGRNASIKLCGLQRRMTSALVVAKLINIFGHYPTQVEALAAFAMSPADA</sequence>
<proteinExistence type="predicted"/>
<name>A0A9D6QPN9_UNCEI</name>
<dbReference type="AlphaFoldDB" id="A0A9D6QPN9"/>
<dbReference type="EMBL" id="JACQAY010000251">
    <property type="protein sequence ID" value="MBI3540129.1"/>
    <property type="molecule type" value="Genomic_DNA"/>
</dbReference>
<feature type="domain" description="STAS" evidence="1">
    <location>
        <begin position="27"/>
        <end position="111"/>
    </location>
</feature>
<dbReference type="SUPFAM" id="SSF52091">
    <property type="entry name" value="SpoIIaa-like"/>
    <property type="match status" value="1"/>
</dbReference>